<keyword evidence="1" id="KW-0472">Membrane</keyword>
<feature type="transmembrane region" description="Helical" evidence="1">
    <location>
        <begin position="262"/>
        <end position="283"/>
    </location>
</feature>
<keyword evidence="1" id="KW-0812">Transmembrane</keyword>
<evidence type="ECO:0000313" key="3">
    <source>
        <dbReference type="Proteomes" id="UP000565579"/>
    </source>
</evidence>
<reference evidence="2 3" key="1">
    <citation type="submission" date="2020-08" db="EMBL/GenBank/DDBJ databases">
        <title>Sequencing the genomes of 1000 actinobacteria strains.</title>
        <authorList>
            <person name="Klenk H.-P."/>
        </authorList>
    </citation>
    <scope>NUCLEOTIDE SEQUENCE [LARGE SCALE GENOMIC DNA]</scope>
    <source>
        <strain evidence="2 3">DSM 43768</strain>
    </source>
</reference>
<feature type="transmembrane region" description="Helical" evidence="1">
    <location>
        <begin position="148"/>
        <end position="167"/>
    </location>
</feature>
<feature type="transmembrane region" description="Helical" evidence="1">
    <location>
        <begin position="344"/>
        <end position="364"/>
    </location>
</feature>
<evidence type="ECO:0000256" key="1">
    <source>
        <dbReference type="SAM" id="Phobius"/>
    </source>
</evidence>
<dbReference type="AlphaFoldDB" id="A0A7X0P1G7"/>
<keyword evidence="1" id="KW-1133">Transmembrane helix</keyword>
<keyword evidence="3" id="KW-1185">Reference proteome</keyword>
<feature type="transmembrane region" description="Helical" evidence="1">
    <location>
        <begin position="90"/>
        <end position="111"/>
    </location>
</feature>
<comment type="caution">
    <text evidence="2">The sequence shown here is derived from an EMBL/GenBank/DDBJ whole genome shotgun (WGS) entry which is preliminary data.</text>
</comment>
<feature type="transmembrane region" description="Helical" evidence="1">
    <location>
        <begin position="232"/>
        <end position="256"/>
    </location>
</feature>
<protein>
    <submittedName>
        <fullName evidence="2">Uncharacterized protein</fullName>
    </submittedName>
</protein>
<feature type="transmembrane region" description="Helical" evidence="1">
    <location>
        <begin position="179"/>
        <end position="198"/>
    </location>
</feature>
<name>A0A7X0P1G7_9ACTN</name>
<gene>
    <name evidence="2" type="ORF">HD593_008305</name>
</gene>
<dbReference type="RefSeq" id="WP_185107746.1">
    <property type="nucleotide sequence ID" value="NZ_JACHMI010000001.1"/>
</dbReference>
<dbReference type="EMBL" id="JACHMI010000001">
    <property type="protein sequence ID" value="MBB6553510.1"/>
    <property type="molecule type" value="Genomic_DNA"/>
</dbReference>
<proteinExistence type="predicted"/>
<evidence type="ECO:0000313" key="2">
    <source>
        <dbReference type="EMBL" id="MBB6553510.1"/>
    </source>
</evidence>
<accession>A0A7X0P1G7</accession>
<sequence length="365" mass="38515">MAHDMVESPAPTGGAVPGFADRLAGTLEQGHRRAVIVALARLVAVLLPGARVTWLTAGVSVTAMAAWPYLADLALAFMAPGQVFGNARSALYALSTTVVCVAMLGLAWGAWGHAGKLVVPLADLVADSPERDRLDGWLRRRMRLPGQLLSAFAGAAVSAGMLALVAVQRGDVVEPTAALYLHNCWMGFLGGNTLYWLVTVADLPLRLRGHTRLRLAWIDPAGTFAIVRLCHCYALVSAAMALGVVTIEIAAMVLAARNPGPAAGAFLLGFPVAAAAIALYVGVQPYVTLSRIVRRHLDEVIAPLMAPAAGPSDALNRVGRSEDDLQAYAYFGTLRTLPIRTAAILQYVLGIVASVIVYILQQILS</sequence>
<feature type="transmembrane region" description="Helical" evidence="1">
    <location>
        <begin position="42"/>
        <end position="70"/>
    </location>
</feature>
<dbReference type="Proteomes" id="UP000565579">
    <property type="component" value="Unassembled WGS sequence"/>
</dbReference>
<organism evidence="2 3">
    <name type="scientific">Nonomuraea rubra</name>
    <dbReference type="NCBI Taxonomy" id="46180"/>
    <lineage>
        <taxon>Bacteria</taxon>
        <taxon>Bacillati</taxon>
        <taxon>Actinomycetota</taxon>
        <taxon>Actinomycetes</taxon>
        <taxon>Streptosporangiales</taxon>
        <taxon>Streptosporangiaceae</taxon>
        <taxon>Nonomuraea</taxon>
    </lineage>
</organism>